<accession>A0A5B7GPQ7</accession>
<name>A0A5B7GPQ7_PORTR</name>
<dbReference type="Proteomes" id="UP000324222">
    <property type="component" value="Unassembled WGS sequence"/>
</dbReference>
<evidence type="ECO:0000313" key="2">
    <source>
        <dbReference type="Proteomes" id="UP000324222"/>
    </source>
</evidence>
<proteinExistence type="predicted"/>
<sequence length="88" mass="9757">MLSVSKFSSAFASFSLPSPQCNVIRIRARIASLLLLILILDMTRLEALLISCPMMDRRGDCHAALPDHLAALTGLMNVLMLKKNEKMK</sequence>
<keyword evidence="2" id="KW-1185">Reference proteome</keyword>
<organism evidence="1 2">
    <name type="scientific">Portunus trituberculatus</name>
    <name type="common">Swimming crab</name>
    <name type="synonym">Neptunus trituberculatus</name>
    <dbReference type="NCBI Taxonomy" id="210409"/>
    <lineage>
        <taxon>Eukaryota</taxon>
        <taxon>Metazoa</taxon>
        <taxon>Ecdysozoa</taxon>
        <taxon>Arthropoda</taxon>
        <taxon>Crustacea</taxon>
        <taxon>Multicrustacea</taxon>
        <taxon>Malacostraca</taxon>
        <taxon>Eumalacostraca</taxon>
        <taxon>Eucarida</taxon>
        <taxon>Decapoda</taxon>
        <taxon>Pleocyemata</taxon>
        <taxon>Brachyura</taxon>
        <taxon>Eubrachyura</taxon>
        <taxon>Portunoidea</taxon>
        <taxon>Portunidae</taxon>
        <taxon>Portuninae</taxon>
        <taxon>Portunus</taxon>
    </lineage>
</organism>
<reference evidence="1 2" key="1">
    <citation type="submission" date="2019-05" db="EMBL/GenBank/DDBJ databases">
        <title>Another draft genome of Portunus trituberculatus and its Hox gene families provides insights of decapod evolution.</title>
        <authorList>
            <person name="Jeong J.-H."/>
            <person name="Song I."/>
            <person name="Kim S."/>
            <person name="Choi T."/>
            <person name="Kim D."/>
            <person name="Ryu S."/>
            <person name="Kim W."/>
        </authorList>
    </citation>
    <scope>NUCLEOTIDE SEQUENCE [LARGE SCALE GENOMIC DNA]</scope>
    <source>
        <tissue evidence="1">Muscle</tissue>
    </source>
</reference>
<protein>
    <submittedName>
        <fullName evidence="1">Uncharacterized protein</fullName>
    </submittedName>
</protein>
<evidence type="ECO:0000313" key="1">
    <source>
        <dbReference type="EMBL" id="MPC59425.1"/>
    </source>
</evidence>
<dbReference type="AlphaFoldDB" id="A0A5B7GPQ7"/>
<dbReference type="EMBL" id="VSRR010016555">
    <property type="protein sequence ID" value="MPC59425.1"/>
    <property type="molecule type" value="Genomic_DNA"/>
</dbReference>
<comment type="caution">
    <text evidence="1">The sequence shown here is derived from an EMBL/GenBank/DDBJ whole genome shotgun (WGS) entry which is preliminary data.</text>
</comment>
<gene>
    <name evidence="1" type="ORF">E2C01_053444</name>
</gene>